<accession>A0ABR3F7K4</accession>
<reference evidence="2 3" key="1">
    <citation type="submission" date="2024-02" db="EMBL/GenBank/DDBJ databases">
        <title>A draft genome for the cacao thread blight pathogen Marasmius crinis-equi.</title>
        <authorList>
            <person name="Cohen S.P."/>
            <person name="Baruah I.K."/>
            <person name="Amoako-Attah I."/>
            <person name="Bukari Y."/>
            <person name="Meinhardt L.W."/>
            <person name="Bailey B.A."/>
        </authorList>
    </citation>
    <scope>NUCLEOTIDE SEQUENCE [LARGE SCALE GENOMIC DNA]</scope>
    <source>
        <strain evidence="2 3">GH-76</strain>
    </source>
</reference>
<comment type="caution">
    <text evidence="2">The sequence shown here is derived from an EMBL/GenBank/DDBJ whole genome shotgun (WGS) entry which is preliminary data.</text>
</comment>
<protein>
    <recommendedName>
        <fullName evidence="4">Purine nucleoside permease</fullName>
    </recommendedName>
</protein>
<keyword evidence="1" id="KW-0732">Signal</keyword>
<proteinExistence type="predicted"/>
<dbReference type="Proteomes" id="UP001465976">
    <property type="component" value="Unassembled WGS sequence"/>
</dbReference>
<dbReference type="EMBL" id="JBAHYK010000797">
    <property type="protein sequence ID" value="KAL0571244.1"/>
    <property type="molecule type" value="Genomic_DNA"/>
</dbReference>
<gene>
    <name evidence="2" type="ORF">V5O48_010714</name>
</gene>
<evidence type="ECO:0000313" key="3">
    <source>
        <dbReference type="Proteomes" id="UP001465976"/>
    </source>
</evidence>
<dbReference type="Gene3D" id="3.40.50.1580">
    <property type="entry name" value="Nucleoside phosphorylase domain"/>
    <property type="match status" value="1"/>
</dbReference>
<dbReference type="Pfam" id="PF06516">
    <property type="entry name" value="NUP"/>
    <property type="match status" value="1"/>
</dbReference>
<feature type="chain" id="PRO_5047247319" description="Purine nucleoside permease" evidence="1">
    <location>
        <begin position="20"/>
        <end position="398"/>
    </location>
</feature>
<dbReference type="PANTHER" id="PTHR38643">
    <property type="entry name" value="PURINE NUCLEOSIDE PERMEASE C285.05-RELATED"/>
    <property type="match status" value="1"/>
</dbReference>
<feature type="signal peptide" evidence="1">
    <location>
        <begin position="1"/>
        <end position="19"/>
    </location>
</feature>
<keyword evidence="3" id="KW-1185">Reference proteome</keyword>
<organism evidence="2 3">
    <name type="scientific">Marasmius crinis-equi</name>
    <dbReference type="NCBI Taxonomy" id="585013"/>
    <lineage>
        <taxon>Eukaryota</taxon>
        <taxon>Fungi</taxon>
        <taxon>Dikarya</taxon>
        <taxon>Basidiomycota</taxon>
        <taxon>Agaricomycotina</taxon>
        <taxon>Agaricomycetes</taxon>
        <taxon>Agaricomycetidae</taxon>
        <taxon>Agaricales</taxon>
        <taxon>Marasmiineae</taxon>
        <taxon>Marasmiaceae</taxon>
        <taxon>Marasmius</taxon>
    </lineage>
</organism>
<name>A0ABR3F7K4_9AGAR</name>
<dbReference type="InterPro" id="IPR009486">
    <property type="entry name" value="Pur_nuclsid_perm"/>
</dbReference>
<evidence type="ECO:0008006" key="4">
    <source>
        <dbReference type="Google" id="ProtNLM"/>
    </source>
</evidence>
<evidence type="ECO:0000256" key="1">
    <source>
        <dbReference type="SAM" id="SignalP"/>
    </source>
</evidence>
<evidence type="ECO:0000313" key="2">
    <source>
        <dbReference type="EMBL" id="KAL0571244.1"/>
    </source>
</evidence>
<dbReference type="PANTHER" id="PTHR38643:SF1">
    <property type="entry name" value="PURINE NUCLEOSIDE PERMEASE C285.05-RELATED"/>
    <property type="match status" value="1"/>
</dbReference>
<sequence length="398" mass="43399">MWMFSTFLLSLAFAALSLAAKTPLYPTYGTSDFIERSLDKIAPKVFIFTMFDSEANVWYNIPEFNLLARNITVPGLSPLFPSVHCTADGSICQLITGEGEINAAVSITALVYSSRFDLSHTYFLIAGIAGGNPRLVTTGSVTFARYAVQVGLQYEIDAREIPTEFNTGYIPLGARAPDQYPRAIYGTEVFEVNDALRHIAFDFAQKAKLNDTKAAQDYRSNYAPTPSFSIAARPPSFALCDTVTADAFWAGTLLAEAFENTTTSWTNGTGVYCTTQQEDNATLESLMRGTISGLTDFSRVIIMRTISDFDRPYAGQSAADSLFADQAGFDIGVANLYRAGVQVVEGILRGWDRQFRDGVKAQNYIGDIFGSIGGQPDFGPGSIFQGGKAPSARSIRRR</sequence>
<dbReference type="InterPro" id="IPR035994">
    <property type="entry name" value="Nucleoside_phosphorylase_sf"/>
</dbReference>